<keyword evidence="6 13" id="KW-1133">Transmembrane helix</keyword>
<evidence type="ECO:0000256" key="8">
    <source>
        <dbReference type="ARBA" id="ARBA00023136"/>
    </source>
</evidence>
<evidence type="ECO:0000256" key="5">
    <source>
        <dbReference type="ARBA" id="ARBA00022692"/>
    </source>
</evidence>
<evidence type="ECO:0000256" key="1">
    <source>
        <dbReference type="ARBA" id="ARBA00004141"/>
    </source>
</evidence>
<evidence type="ECO:0000256" key="4">
    <source>
        <dbReference type="ARBA" id="ARBA00022679"/>
    </source>
</evidence>
<feature type="transmembrane region" description="Helical" evidence="13">
    <location>
        <begin position="194"/>
        <end position="213"/>
    </location>
</feature>
<dbReference type="InterPro" id="IPR050324">
    <property type="entry name" value="CDP-alcohol_PTase-I"/>
</dbReference>
<proteinExistence type="inferred from homology"/>
<evidence type="ECO:0000313" key="15">
    <source>
        <dbReference type="Proteomes" id="UP000503540"/>
    </source>
</evidence>
<reference evidence="14 15" key="1">
    <citation type="journal article" date="2019" name="ACS Chem. Biol.">
        <title>Identification and Mobilization of a Cryptic Antibiotic Biosynthesis Gene Locus from a Human-Pathogenic Nocardia Isolate.</title>
        <authorList>
            <person name="Herisse M."/>
            <person name="Ishida K."/>
            <person name="Porter J.L."/>
            <person name="Howden B."/>
            <person name="Hertweck C."/>
            <person name="Stinear T.P."/>
            <person name="Pidot S.J."/>
        </authorList>
    </citation>
    <scope>NUCLEOTIDE SEQUENCE [LARGE SCALE GENOMIC DNA]</scope>
    <source>
        <strain evidence="14 15">AUSMDU00012717</strain>
    </source>
</reference>
<evidence type="ECO:0000256" key="9">
    <source>
        <dbReference type="ARBA" id="ARBA00023209"/>
    </source>
</evidence>
<keyword evidence="7" id="KW-0443">Lipid metabolism</keyword>
<dbReference type="GO" id="GO:0016020">
    <property type="term" value="C:membrane"/>
    <property type="evidence" value="ECO:0007669"/>
    <property type="project" value="UniProtKB-SubCell"/>
</dbReference>
<evidence type="ECO:0000313" key="14">
    <source>
        <dbReference type="EMBL" id="QIS11968.1"/>
    </source>
</evidence>
<dbReference type="GO" id="GO:0016780">
    <property type="term" value="F:phosphotransferase activity, for other substituted phosphate groups"/>
    <property type="evidence" value="ECO:0007669"/>
    <property type="project" value="InterPro"/>
</dbReference>
<evidence type="ECO:0000256" key="6">
    <source>
        <dbReference type="ARBA" id="ARBA00022989"/>
    </source>
</evidence>
<organism evidence="14 15">
    <name type="scientific">Nocardia arthritidis</name>
    <dbReference type="NCBI Taxonomy" id="228602"/>
    <lineage>
        <taxon>Bacteria</taxon>
        <taxon>Bacillati</taxon>
        <taxon>Actinomycetota</taxon>
        <taxon>Actinomycetes</taxon>
        <taxon>Mycobacteriales</taxon>
        <taxon>Nocardiaceae</taxon>
        <taxon>Nocardia</taxon>
    </lineage>
</organism>
<dbReference type="InterPro" id="IPR048254">
    <property type="entry name" value="CDP_ALCOHOL_P_TRANSF_CS"/>
</dbReference>
<feature type="transmembrane region" description="Helical" evidence="13">
    <location>
        <begin position="225"/>
        <end position="247"/>
    </location>
</feature>
<keyword evidence="4 11" id="KW-0808">Transferase</keyword>
<dbReference type="PROSITE" id="PS00379">
    <property type="entry name" value="CDP_ALCOHOL_P_TRANSF"/>
    <property type="match status" value="1"/>
</dbReference>
<comment type="subcellular location">
    <subcellularLocation>
        <location evidence="1">Membrane</location>
        <topology evidence="1">Multi-pass membrane protein</topology>
    </subcellularLocation>
</comment>
<dbReference type="AlphaFoldDB" id="A0A6G9YFJ8"/>
<sequence>MRQNSFHNRVYGARQPSAWTNSASCSTAKRRFGSGPPGSRRPRTRKKAVPLWRAMSWCGKTGAVPTESGSVFADRILTVPNVLSVLRLLGVPLFLWLLLVEHADGWAFTLLVLSGVTDFLDGKLARLLDQSSRLGALLDPFVDRLYLVTTLAAFVIRGLLPWWVAVILVGRDAVLTLTLSIYRRRELSPPEVIYLGKAATFALMSALPWLLAGQMDWAAAGFGRAFGGALLVWGTAVYVWTGALYLWKALAVARAIPPVPHHTR</sequence>
<name>A0A6G9YFJ8_9NOCA</name>
<feature type="region of interest" description="Disordered" evidence="12">
    <location>
        <begin position="21"/>
        <end position="47"/>
    </location>
</feature>
<dbReference type="Pfam" id="PF01066">
    <property type="entry name" value="CDP-OH_P_transf"/>
    <property type="match status" value="1"/>
</dbReference>
<dbReference type="PANTHER" id="PTHR14269:SF62">
    <property type="entry name" value="CDP-DIACYLGLYCEROL--GLYCEROL-3-PHOSPHATE 3-PHOSPHATIDYLTRANSFERASE 1, CHLOROPLASTIC"/>
    <property type="match status" value="1"/>
</dbReference>
<comment type="similarity">
    <text evidence="2 11">Belongs to the CDP-alcohol phosphatidyltransferase class-I family.</text>
</comment>
<keyword evidence="3" id="KW-0444">Lipid biosynthesis</keyword>
<keyword evidence="5 13" id="KW-0812">Transmembrane</keyword>
<evidence type="ECO:0000256" key="11">
    <source>
        <dbReference type="RuleBase" id="RU003750"/>
    </source>
</evidence>
<dbReference type="InterPro" id="IPR043130">
    <property type="entry name" value="CDP-OH_PTrfase_TM_dom"/>
</dbReference>
<dbReference type="InterPro" id="IPR000462">
    <property type="entry name" value="CDP-OH_P_trans"/>
</dbReference>
<dbReference type="Gene3D" id="1.20.120.1760">
    <property type="match status" value="1"/>
</dbReference>
<accession>A0A6G9YFJ8</accession>
<dbReference type="GO" id="GO:0046474">
    <property type="term" value="P:glycerophospholipid biosynthetic process"/>
    <property type="evidence" value="ECO:0007669"/>
    <property type="project" value="TreeGrafter"/>
</dbReference>
<keyword evidence="9" id="KW-0594">Phospholipid biosynthesis</keyword>
<protein>
    <submittedName>
        <fullName evidence="14">CDP-alcohol phosphatidyltransferase family protein</fullName>
    </submittedName>
</protein>
<evidence type="ECO:0000256" key="3">
    <source>
        <dbReference type="ARBA" id="ARBA00022516"/>
    </source>
</evidence>
<evidence type="ECO:0000256" key="12">
    <source>
        <dbReference type="SAM" id="MobiDB-lite"/>
    </source>
</evidence>
<evidence type="ECO:0000256" key="13">
    <source>
        <dbReference type="SAM" id="Phobius"/>
    </source>
</evidence>
<dbReference type="PANTHER" id="PTHR14269">
    <property type="entry name" value="CDP-DIACYLGLYCEROL--GLYCEROL-3-PHOSPHATE 3-PHOSPHATIDYLTRANSFERASE-RELATED"/>
    <property type="match status" value="1"/>
</dbReference>
<evidence type="ECO:0000256" key="2">
    <source>
        <dbReference type="ARBA" id="ARBA00010441"/>
    </source>
</evidence>
<evidence type="ECO:0000256" key="10">
    <source>
        <dbReference type="ARBA" id="ARBA00023264"/>
    </source>
</evidence>
<dbReference type="Proteomes" id="UP000503540">
    <property type="component" value="Chromosome"/>
</dbReference>
<dbReference type="KEGG" id="nah:F5544_20520"/>
<gene>
    <name evidence="14" type="ORF">F5544_20520</name>
</gene>
<keyword evidence="10" id="KW-1208">Phospholipid metabolism</keyword>
<keyword evidence="15" id="KW-1185">Reference proteome</keyword>
<feature type="transmembrane region" description="Helical" evidence="13">
    <location>
        <begin position="76"/>
        <end position="99"/>
    </location>
</feature>
<evidence type="ECO:0000256" key="7">
    <source>
        <dbReference type="ARBA" id="ARBA00023098"/>
    </source>
</evidence>
<keyword evidence="8 13" id="KW-0472">Membrane</keyword>
<dbReference type="EMBL" id="CP046172">
    <property type="protein sequence ID" value="QIS11968.1"/>
    <property type="molecule type" value="Genomic_DNA"/>
</dbReference>